<organism evidence="9 10">
    <name type="scientific">Brevibacterium senegalense</name>
    <dbReference type="NCBI Taxonomy" id="1033736"/>
    <lineage>
        <taxon>Bacteria</taxon>
        <taxon>Bacillati</taxon>
        <taxon>Actinomycetota</taxon>
        <taxon>Actinomycetes</taxon>
        <taxon>Micrococcales</taxon>
        <taxon>Brevibacteriaceae</taxon>
        <taxon>Brevibacterium</taxon>
    </lineage>
</organism>
<evidence type="ECO:0000256" key="1">
    <source>
        <dbReference type="ARBA" id="ARBA00022512"/>
    </source>
</evidence>
<evidence type="ECO:0000256" key="4">
    <source>
        <dbReference type="ARBA" id="ARBA00023088"/>
    </source>
</evidence>
<evidence type="ECO:0000256" key="2">
    <source>
        <dbReference type="ARBA" id="ARBA00022525"/>
    </source>
</evidence>
<feature type="compositionally biased region" description="Low complexity" evidence="5">
    <location>
        <begin position="426"/>
        <end position="440"/>
    </location>
</feature>
<protein>
    <submittedName>
        <fullName evidence="9">LPXTG cell wall anchor domain-containing protein</fullName>
    </submittedName>
</protein>
<evidence type="ECO:0000256" key="3">
    <source>
        <dbReference type="ARBA" id="ARBA00022729"/>
    </source>
</evidence>
<sequence length="625" mass="63665">MKTPQGGNRFVALSAAVAIGMGGVAFTVPAMAANEAPKELGEAVSAVASADENILDKVAAIGYDAEGDVVVQTVEGANVQADDEILKPIAEFAQATEGQDEVEVIEIANGYTPANATDVVGGAGYAVAPDGGEAQDINGLCSFGFPATGPDGEEAILTAGHCAEEGANVFLEKPSTSNAGTGDYHEDLPLELLKNESIGSFTASEFGETILDPNDPDAGNPDNYSPEATQDFAVITLDDDTLTTHPEVTDWTTAGDDDLSASTTSVAGVHDVEQEDIGQTITRSGRTSGEQEGPIGGEEEGTIGGIVDGYGLVGMPDSPDPNNPEIGLVYGFAAEALGIPGDSGGAVMMGDQAVGVTSLSNYDPATEEGDWIWVAELAKGLETVADGYEVKTTEPTEEPTDDPTETGEPTEEPTETGEPTEEPTETGEPTETADPTPTATETEDPELDPSLAVDPQEIAAEQFVADGEEQAVEEDRGVAYTVTDVEPGSEVTFDTYTGVDDAANAGSGAAAPAAEAADEPAKSITVTADEDGTASSRVWGETSAAPSAYVGDYEVVVTTEDETLEGSFSVVDGSGDGEGGQDDGDNGDGEDLPRTGSTTAPLVAGAAGLVALGGALVYVARRRQA</sequence>
<evidence type="ECO:0000313" key="9">
    <source>
        <dbReference type="EMBL" id="HJG81216.1"/>
    </source>
</evidence>
<evidence type="ECO:0000259" key="8">
    <source>
        <dbReference type="PROSITE" id="PS50847"/>
    </source>
</evidence>
<dbReference type="InterPro" id="IPR019931">
    <property type="entry name" value="LPXTG_anchor"/>
</dbReference>
<evidence type="ECO:0000256" key="5">
    <source>
        <dbReference type="SAM" id="MobiDB-lite"/>
    </source>
</evidence>
<gene>
    <name evidence="9" type="ORF">K8V08_12470</name>
</gene>
<keyword evidence="6" id="KW-0812">Transmembrane</keyword>
<reference evidence="9" key="1">
    <citation type="journal article" date="2021" name="PeerJ">
        <title>Extensive microbial diversity within the chicken gut microbiome revealed by metagenomics and culture.</title>
        <authorList>
            <person name="Gilroy R."/>
            <person name="Ravi A."/>
            <person name="Getino M."/>
            <person name="Pursley I."/>
            <person name="Horton D.L."/>
            <person name="Alikhan N.F."/>
            <person name="Baker D."/>
            <person name="Gharbi K."/>
            <person name="Hall N."/>
            <person name="Watson M."/>
            <person name="Adriaenssens E.M."/>
            <person name="Foster-Nyarko E."/>
            <person name="Jarju S."/>
            <person name="Secka A."/>
            <person name="Antonio M."/>
            <person name="Oren A."/>
            <person name="Chaudhuri R.R."/>
            <person name="La Ragione R."/>
            <person name="Hildebrand F."/>
            <person name="Pallen M.J."/>
        </authorList>
    </citation>
    <scope>NUCLEOTIDE SEQUENCE</scope>
    <source>
        <strain evidence="9">ChiGjej5B5-7349</strain>
    </source>
</reference>
<feature type="domain" description="Gram-positive cocci surface proteins LPxTG" evidence="8">
    <location>
        <begin position="592"/>
        <end position="625"/>
    </location>
</feature>
<feature type="compositionally biased region" description="Acidic residues" evidence="5">
    <location>
        <begin position="395"/>
        <end position="425"/>
    </location>
</feature>
<dbReference type="Gene3D" id="2.40.10.10">
    <property type="entry name" value="Trypsin-like serine proteases"/>
    <property type="match status" value="2"/>
</dbReference>
<dbReference type="GO" id="GO:0004252">
    <property type="term" value="F:serine-type endopeptidase activity"/>
    <property type="evidence" value="ECO:0007669"/>
    <property type="project" value="InterPro"/>
</dbReference>
<feature type="region of interest" description="Disordered" evidence="5">
    <location>
        <begin position="284"/>
        <end position="303"/>
    </location>
</feature>
<comment type="caution">
    <text evidence="9">The sequence shown here is derived from an EMBL/GenBank/DDBJ whole genome shotgun (WGS) entry which is preliminary data.</text>
</comment>
<keyword evidence="3 7" id="KW-0732">Signal</keyword>
<accession>A0A921MGY0</accession>
<keyword evidence="6" id="KW-1133">Transmembrane helix</keyword>
<keyword evidence="6" id="KW-0472">Membrane</keyword>
<feature type="chain" id="PRO_5037229753" evidence="7">
    <location>
        <begin position="33"/>
        <end position="625"/>
    </location>
</feature>
<dbReference type="AlphaFoldDB" id="A0A921MGY0"/>
<evidence type="ECO:0000256" key="7">
    <source>
        <dbReference type="SAM" id="SignalP"/>
    </source>
</evidence>
<dbReference type="PROSITE" id="PS00134">
    <property type="entry name" value="TRYPSIN_HIS"/>
    <property type="match status" value="1"/>
</dbReference>
<keyword evidence="4" id="KW-0572">Peptidoglycan-anchor</keyword>
<evidence type="ECO:0000313" key="10">
    <source>
        <dbReference type="Proteomes" id="UP000784435"/>
    </source>
</evidence>
<dbReference type="Proteomes" id="UP000784435">
    <property type="component" value="Unassembled WGS sequence"/>
</dbReference>
<dbReference type="InterPro" id="IPR009003">
    <property type="entry name" value="Peptidase_S1_PA"/>
</dbReference>
<proteinExistence type="predicted"/>
<dbReference type="GO" id="GO:0006508">
    <property type="term" value="P:proteolysis"/>
    <property type="evidence" value="ECO:0007669"/>
    <property type="project" value="InterPro"/>
</dbReference>
<dbReference type="NCBIfam" id="TIGR01167">
    <property type="entry name" value="LPXTG_anchor"/>
    <property type="match status" value="1"/>
</dbReference>
<keyword evidence="1" id="KW-0134">Cell wall</keyword>
<dbReference type="Pfam" id="PF00746">
    <property type="entry name" value="Gram_pos_anchor"/>
    <property type="match status" value="1"/>
</dbReference>
<feature type="region of interest" description="Disordered" evidence="5">
    <location>
        <begin position="388"/>
        <end position="458"/>
    </location>
</feature>
<dbReference type="SUPFAM" id="SSF50494">
    <property type="entry name" value="Trypsin-like serine proteases"/>
    <property type="match status" value="1"/>
</dbReference>
<keyword evidence="2" id="KW-0964">Secreted</keyword>
<name>A0A921MGY0_9MICO</name>
<dbReference type="InterPro" id="IPR018114">
    <property type="entry name" value="TRYPSIN_HIS"/>
</dbReference>
<feature type="transmembrane region" description="Helical" evidence="6">
    <location>
        <begin position="602"/>
        <end position="620"/>
    </location>
</feature>
<dbReference type="EMBL" id="DYUK01000282">
    <property type="protein sequence ID" value="HJG81216.1"/>
    <property type="molecule type" value="Genomic_DNA"/>
</dbReference>
<feature type="compositionally biased region" description="Acidic residues" evidence="5">
    <location>
        <begin position="579"/>
        <end position="590"/>
    </location>
</feature>
<reference evidence="9" key="2">
    <citation type="submission" date="2021-09" db="EMBL/GenBank/DDBJ databases">
        <authorList>
            <person name="Gilroy R."/>
        </authorList>
    </citation>
    <scope>NUCLEOTIDE SEQUENCE</scope>
    <source>
        <strain evidence="9">ChiGjej5B5-7349</strain>
    </source>
</reference>
<dbReference type="PROSITE" id="PS50847">
    <property type="entry name" value="GRAM_POS_ANCHORING"/>
    <property type="match status" value="1"/>
</dbReference>
<dbReference type="InterPro" id="IPR043504">
    <property type="entry name" value="Peptidase_S1_PA_chymotrypsin"/>
</dbReference>
<feature type="signal peptide" evidence="7">
    <location>
        <begin position="1"/>
        <end position="32"/>
    </location>
</feature>
<evidence type="ECO:0000256" key="6">
    <source>
        <dbReference type="SAM" id="Phobius"/>
    </source>
</evidence>
<feature type="region of interest" description="Disordered" evidence="5">
    <location>
        <begin position="561"/>
        <end position="599"/>
    </location>
</feature>